<protein>
    <recommendedName>
        <fullName evidence="3">S-adenosyl methyltransferase</fullName>
    </recommendedName>
</protein>
<dbReference type="SUPFAM" id="SSF53335">
    <property type="entry name" value="S-adenosyl-L-methionine-dependent methyltransferases"/>
    <property type="match status" value="1"/>
</dbReference>
<dbReference type="CDD" id="cd02440">
    <property type="entry name" value="AdoMet_MTases"/>
    <property type="match status" value="1"/>
</dbReference>
<sequence length="265" mass="28686">MRFYAAGMDKPSMARMYDYYLGGNHHTPADVAAAERVLVAVPTLKEIARANRAFLRRAVTELTAAGVRQFLDIGSGIPTAGNVHEIAQQHAPDSHVVYVDIDPEAVAHSNELLNGNHGAAAVQADLGDPASILEHPEVERLLDFDRPIALLMLSVLQFLPDTTALPAVRKLREALPPGSFLALTHPATDALTQGPRDTVDTVYRTTNAPTTTPRSRAEIAALFSGFELLEPGLVWVPLWRPGHDPGPVDPTTMPMLAGVAVRQYR</sequence>
<evidence type="ECO:0008006" key="3">
    <source>
        <dbReference type="Google" id="ProtNLM"/>
    </source>
</evidence>
<dbReference type="InterPro" id="IPR029063">
    <property type="entry name" value="SAM-dependent_MTases_sf"/>
</dbReference>
<keyword evidence="2" id="KW-1185">Reference proteome</keyword>
<evidence type="ECO:0000313" key="1">
    <source>
        <dbReference type="EMBL" id="GIE23093.1"/>
    </source>
</evidence>
<proteinExistence type="predicted"/>
<dbReference type="PIRSF" id="PIRSF017393">
    <property type="entry name" value="MTase_SAV2177"/>
    <property type="match status" value="1"/>
</dbReference>
<name>A0ABQ3ZXC8_9ACTN</name>
<accession>A0ABQ3ZXC8</accession>
<dbReference type="Gene3D" id="3.40.50.150">
    <property type="entry name" value="Vaccinia Virus protein VP39"/>
    <property type="match status" value="1"/>
</dbReference>
<evidence type="ECO:0000313" key="2">
    <source>
        <dbReference type="Proteomes" id="UP000603200"/>
    </source>
</evidence>
<dbReference type="InterPro" id="IPR006764">
    <property type="entry name" value="SAM_dep_MeTrfase_SAV2177_type"/>
</dbReference>
<organism evidence="1 2">
    <name type="scientific">Winogradskya humida</name>
    <dbReference type="NCBI Taxonomy" id="113566"/>
    <lineage>
        <taxon>Bacteria</taxon>
        <taxon>Bacillati</taxon>
        <taxon>Actinomycetota</taxon>
        <taxon>Actinomycetes</taxon>
        <taxon>Micromonosporales</taxon>
        <taxon>Micromonosporaceae</taxon>
        <taxon>Winogradskya</taxon>
    </lineage>
</organism>
<reference evidence="1 2" key="1">
    <citation type="submission" date="2021-01" db="EMBL/GenBank/DDBJ databases">
        <title>Whole genome shotgun sequence of Actinoplanes humidus NBRC 14915.</title>
        <authorList>
            <person name="Komaki H."/>
            <person name="Tamura T."/>
        </authorList>
    </citation>
    <scope>NUCLEOTIDE SEQUENCE [LARGE SCALE GENOMIC DNA]</scope>
    <source>
        <strain evidence="1 2">NBRC 14915</strain>
    </source>
</reference>
<dbReference type="Pfam" id="PF04672">
    <property type="entry name" value="Methyltransf_19"/>
    <property type="match status" value="1"/>
</dbReference>
<comment type="caution">
    <text evidence="1">The sequence shown here is derived from an EMBL/GenBank/DDBJ whole genome shotgun (WGS) entry which is preliminary data.</text>
</comment>
<dbReference type="EMBL" id="BOMN01000087">
    <property type="protein sequence ID" value="GIE23093.1"/>
    <property type="molecule type" value="Genomic_DNA"/>
</dbReference>
<gene>
    <name evidence="1" type="ORF">Ahu01nite_061950</name>
</gene>
<dbReference type="Proteomes" id="UP000603200">
    <property type="component" value="Unassembled WGS sequence"/>
</dbReference>